<evidence type="ECO:0000313" key="3">
    <source>
        <dbReference type="Proteomes" id="UP001273166"/>
    </source>
</evidence>
<comment type="caution">
    <text evidence="2">The sequence shown here is derived from an EMBL/GenBank/DDBJ whole genome shotgun (WGS) entry which is preliminary data.</text>
</comment>
<name>A0AAJ0H4G7_9PEZI</name>
<feature type="compositionally biased region" description="Acidic residues" evidence="1">
    <location>
        <begin position="17"/>
        <end position="29"/>
    </location>
</feature>
<dbReference type="AlphaFoldDB" id="A0AAJ0H4G7"/>
<proteinExistence type="predicted"/>
<accession>A0AAJ0H4G7</accession>
<evidence type="ECO:0000313" key="2">
    <source>
        <dbReference type="EMBL" id="KAK3311649.1"/>
    </source>
</evidence>
<dbReference type="Proteomes" id="UP001273166">
    <property type="component" value="Unassembled WGS sequence"/>
</dbReference>
<reference evidence="2" key="2">
    <citation type="submission" date="2023-06" db="EMBL/GenBank/DDBJ databases">
        <authorList>
            <consortium name="Lawrence Berkeley National Laboratory"/>
            <person name="Mondo S.J."/>
            <person name="Hensen N."/>
            <person name="Bonometti L."/>
            <person name="Westerberg I."/>
            <person name="Brannstrom I.O."/>
            <person name="Guillou S."/>
            <person name="Cros-Aarteil S."/>
            <person name="Calhoun S."/>
            <person name="Haridas S."/>
            <person name="Kuo A."/>
            <person name="Pangilinan J."/>
            <person name="Riley R."/>
            <person name="Labutti K."/>
            <person name="Andreopoulos B."/>
            <person name="Lipzen A."/>
            <person name="Chen C."/>
            <person name="Yanf M."/>
            <person name="Daum C."/>
            <person name="Ng V."/>
            <person name="Clum A."/>
            <person name="Steindorff A."/>
            <person name="Ohm R."/>
            <person name="Martin F."/>
            <person name="Silar P."/>
            <person name="Natvig D."/>
            <person name="Lalanne C."/>
            <person name="Gautier V."/>
            <person name="Ament-Velasquez S.L."/>
            <person name="Kruys A."/>
            <person name="Hutchinson M.I."/>
            <person name="Powell A.J."/>
            <person name="Barry K."/>
            <person name="Miller A.N."/>
            <person name="Grigoriev I.V."/>
            <person name="Debuchy R."/>
            <person name="Gladieux P."/>
            <person name="Thoren M.H."/>
            <person name="Johannesson H."/>
        </authorList>
    </citation>
    <scope>NUCLEOTIDE SEQUENCE</scope>
    <source>
        <strain evidence="2">CBS 333.67</strain>
    </source>
</reference>
<keyword evidence="3" id="KW-1185">Reference proteome</keyword>
<evidence type="ECO:0000256" key="1">
    <source>
        <dbReference type="SAM" id="MobiDB-lite"/>
    </source>
</evidence>
<organism evidence="2 3">
    <name type="scientific">Chaetomium strumarium</name>
    <dbReference type="NCBI Taxonomy" id="1170767"/>
    <lineage>
        <taxon>Eukaryota</taxon>
        <taxon>Fungi</taxon>
        <taxon>Dikarya</taxon>
        <taxon>Ascomycota</taxon>
        <taxon>Pezizomycotina</taxon>
        <taxon>Sordariomycetes</taxon>
        <taxon>Sordariomycetidae</taxon>
        <taxon>Sordariales</taxon>
        <taxon>Chaetomiaceae</taxon>
        <taxon>Chaetomium</taxon>
    </lineage>
</organism>
<gene>
    <name evidence="2" type="ORF">B0T15DRAFT_389398</name>
</gene>
<protein>
    <submittedName>
        <fullName evidence="2">Uncharacterized protein</fullName>
    </submittedName>
</protein>
<feature type="region of interest" description="Disordered" evidence="1">
    <location>
        <begin position="1"/>
        <end position="29"/>
    </location>
</feature>
<dbReference type="RefSeq" id="XP_062727429.1">
    <property type="nucleotide sequence ID" value="XM_062864488.1"/>
</dbReference>
<dbReference type="GeneID" id="87883317"/>
<reference evidence="2" key="1">
    <citation type="journal article" date="2023" name="Mol. Phylogenet. Evol.">
        <title>Genome-scale phylogeny and comparative genomics of the fungal order Sordariales.</title>
        <authorList>
            <person name="Hensen N."/>
            <person name="Bonometti L."/>
            <person name="Westerberg I."/>
            <person name="Brannstrom I.O."/>
            <person name="Guillou S."/>
            <person name="Cros-Aarteil S."/>
            <person name="Calhoun S."/>
            <person name="Haridas S."/>
            <person name="Kuo A."/>
            <person name="Mondo S."/>
            <person name="Pangilinan J."/>
            <person name="Riley R."/>
            <person name="LaButti K."/>
            <person name="Andreopoulos B."/>
            <person name="Lipzen A."/>
            <person name="Chen C."/>
            <person name="Yan M."/>
            <person name="Daum C."/>
            <person name="Ng V."/>
            <person name="Clum A."/>
            <person name="Steindorff A."/>
            <person name="Ohm R.A."/>
            <person name="Martin F."/>
            <person name="Silar P."/>
            <person name="Natvig D.O."/>
            <person name="Lalanne C."/>
            <person name="Gautier V."/>
            <person name="Ament-Velasquez S.L."/>
            <person name="Kruys A."/>
            <person name="Hutchinson M.I."/>
            <person name="Powell A.J."/>
            <person name="Barry K."/>
            <person name="Miller A.N."/>
            <person name="Grigoriev I.V."/>
            <person name="Debuchy R."/>
            <person name="Gladieux P."/>
            <person name="Hiltunen Thoren M."/>
            <person name="Johannesson H."/>
        </authorList>
    </citation>
    <scope>NUCLEOTIDE SEQUENCE</scope>
    <source>
        <strain evidence="2">CBS 333.67</strain>
    </source>
</reference>
<dbReference type="EMBL" id="JAUDZG010000001">
    <property type="protein sequence ID" value="KAK3311649.1"/>
    <property type="molecule type" value="Genomic_DNA"/>
</dbReference>
<sequence length="355" mass="39243">MAESPSSDPDFLHREEDWPDPDVDSSTEEGAEIMRLQAAYGNLPTSLYDKTRDHQDQLTEAERQLLLSRGDVLGKALAYPDSLTTEEIHEARGWPPPDIVRANIQRATGGRLSTPAELHAKAKNAFDRGQFDAVISDDEAFLIAHNFYDRDEYDPCRAMAAHAIPGFGHVLTLLSRRLGLDLAVWKACAERDRRTPLTITPPPVPSAVPVPSRVDLVGSGPWPDTYGYGGVGGFQLFQQDTGSPDFACDAAPGWAALPEDQKEAYRARAELLRREAWADYELRLAYDDAGLLGLAYPNPNLAPPLSGFEVFRNELVAGDGGLGFWEVLAWWEALSHEQRTSYEVRAWEVRAAAAQ</sequence>